<keyword evidence="3" id="KW-1185">Reference proteome</keyword>
<evidence type="ECO:0000256" key="1">
    <source>
        <dbReference type="SAM" id="MobiDB-lite"/>
    </source>
</evidence>
<evidence type="ECO:0000313" key="2">
    <source>
        <dbReference type="EMBL" id="KAK9819456.1"/>
    </source>
</evidence>
<feature type="compositionally biased region" description="Polar residues" evidence="1">
    <location>
        <begin position="665"/>
        <end position="678"/>
    </location>
</feature>
<dbReference type="Proteomes" id="UP001438707">
    <property type="component" value="Unassembled WGS sequence"/>
</dbReference>
<feature type="compositionally biased region" description="Basic and acidic residues" evidence="1">
    <location>
        <begin position="14"/>
        <end position="26"/>
    </location>
</feature>
<feature type="compositionally biased region" description="Low complexity" evidence="1">
    <location>
        <begin position="992"/>
        <end position="1004"/>
    </location>
</feature>
<protein>
    <submittedName>
        <fullName evidence="2">Uncharacterized protein</fullName>
    </submittedName>
</protein>
<feature type="region of interest" description="Disordered" evidence="1">
    <location>
        <begin position="304"/>
        <end position="326"/>
    </location>
</feature>
<proteinExistence type="predicted"/>
<evidence type="ECO:0000313" key="3">
    <source>
        <dbReference type="Proteomes" id="UP001438707"/>
    </source>
</evidence>
<feature type="compositionally biased region" description="Basic and acidic residues" evidence="1">
    <location>
        <begin position="909"/>
        <end position="924"/>
    </location>
</feature>
<feature type="compositionally biased region" description="Polar residues" evidence="1">
    <location>
        <begin position="1135"/>
        <end position="1144"/>
    </location>
</feature>
<feature type="compositionally biased region" description="Polar residues" evidence="1">
    <location>
        <begin position="311"/>
        <end position="324"/>
    </location>
</feature>
<name>A0AAW1QDK3_9CHLO</name>
<feature type="compositionally biased region" description="Low complexity" evidence="1">
    <location>
        <begin position="518"/>
        <end position="531"/>
    </location>
</feature>
<comment type="caution">
    <text evidence="2">The sequence shown here is derived from an EMBL/GenBank/DDBJ whole genome shotgun (WGS) entry which is preliminary data.</text>
</comment>
<accession>A0AAW1QDK3</accession>
<feature type="compositionally biased region" description="Basic and acidic residues" evidence="1">
    <location>
        <begin position="1178"/>
        <end position="1187"/>
    </location>
</feature>
<feature type="compositionally biased region" description="Low complexity" evidence="1">
    <location>
        <begin position="55"/>
        <end position="71"/>
    </location>
</feature>
<dbReference type="EMBL" id="JALJOS010000047">
    <property type="protein sequence ID" value="KAK9819456.1"/>
    <property type="molecule type" value="Genomic_DNA"/>
</dbReference>
<feature type="region of interest" description="Disordered" evidence="1">
    <location>
        <begin position="1"/>
        <end position="86"/>
    </location>
</feature>
<sequence length="1321" mass="134581">MGGKNMKKQWLKMYLKEQEQQEERQKLSPAPAEPGSFKSASDMQSTSAAKPGPQATASEAPASSKAASFEAVDVHPSLLPPSQHLSAQPWAPMQMDASGPSQSTPALLGMSAAPAVTSGKANESGCQAQPKRAQRDATVQHLTPTVASPAAPDAGAASFFGSKATASHRHQTGKGLASAEPASSKARCAQAAAEAKPAANHVAGGGQSKPMRMSASEPLAAAVAPSAMPAGAATDATHAASHGLKSSLFVPSLGAAPVTAAAQTTSAAGVADGAKHGISMPVSALAMAENNVAAAEATCHGKVHMPPATRETPQQPSRPGSNQAVGDVDTAEASYIPPSVPVLVTSPPTSLATAVESSDASLNEPKLSAADKAPLSAPPATAVKKSTVLSSGGSGSAASFADKASLPSTLSDGRNEANAVVPARDHSAQATAGKAAAEGPASLTSQEELLVPQSALPAAAKETPPNRAAEAAASASIRLKGPAEMKQIPASASMYDSKSDDGPLPPHMMLKKTRKSDAVSSMSSPAKPAAPLQGHFVGSLNDKAAQHAPSTDFRHNNAWASKSAVGSTSQPLALPQADRGQEHANQPAVSKGGDGPARQAKRRRSDDCEKVPGSSESDKSGLQSGRSALGRQDKQPSEPGTKGRVLALIDADKLPALKKPARTEPGSTMASKSSSPSEAQAGKAGRLSGAAQIGNQGRLSGEPKASSPHTHAAAHIQPGLSRDDKARRSSGSDDPASKLAGALDKKGIRGPSAPHSLQKAPGKPQKGQTGALRPGVEKASSKKATPHPAGESRASQSPASRLAAPDGQRPAAQSAAATEGRSIGRYTHGRESGTALDQGQPPPAKQKRVLAAVHEKPQGRAIPDVARKGGTESKSNGSQPAIAKLKSVPTEASGAFKAPGKPTLLALATKHESSDAKRQSKAVDKAGLSRPRPDVKPPAGPASLAQPLKKHKPSSNSPHVDAAAVGQPPATSAQPHQTLSTKPSHKRKAQPDDAAATPSRADAAGGTSSAPQQQQHKRPKSMPYGKGPAASGSRSKPQGLSDAKLSVPKPLPSKQPSVKFFTHSTNPQGGIPSQALPNPKPQQKRPLEALQGGGAAGSHTNERVAAQEMVATSDPHANEPQTDAAGKGEAKRKVLTSSSQNPAASNIPAVQQKGDLSRKLPTSPFQEAAGGSFSGCKLDPHTSRPARDSQQMPVSHKPSAAKQNGPEGNNALTGKASDGGPEGQAAKDKAHASSRGIDGIPADFYSSFGRSQRQPLGIIDMVLFENCRQLHAALRDRAHLPAELQTSLLFQDTQQDLIQAGTGQPWGSIVASACHLIIKCK</sequence>
<feature type="compositionally biased region" description="Low complexity" evidence="1">
    <location>
        <begin position="396"/>
        <end position="405"/>
    </location>
</feature>
<gene>
    <name evidence="2" type="ORF">WJX74_007729</name>
</gene>
<reference evidence="2 3" key="1">
    <citation type="journal article" date="2024" name="Nat. Commun.">
        <title>Phylogenomics reveals the evolutionary origins of lichenization in chlorophyte algae.</title>
        <authorList>
            <person name="Puginier C."/>
            <person name="Libourel C."/>
            <person name="Otte J."/>
            <person name="Skaloud P."/>
            <person name="Haon M."/>
            <person name="Grisel S."/>
            <person name="Petersen M."/>
            <person name="Berrin J.G."/>
            <person name="Delaux P.M."/>
            <person name="Dal Grande F."/>
            <person name="Keller J."/>
        </authorList>
    </citation>
    <scope>NUCLEOTIDE SEQUENCE [LARGE SCALE GENOMIC DNA]</scope>
    <source>
        <strain evidence="2 3">SAG 2145</strain>
    </source>
</reference>
<feature type="compositionally biased region" description="Polar residues" evidence="1">
    <location>
        <begin position="558"/>
        <end position="571"/>
    </location>
</feature>
<feature type="compositionally biased region" description="Polar residues" evidence="1">
    <location>
        <begin position="969"/>
        <end position="982"/>
    </location>
</feature>
<feature type="compositionally biased region" description="Basic residues" evidence="1">
    <location>
        <begin position="1"/>
        <end position="10"/>
    </location>
</feature>
<feature type="region of interest" description="Disordered" evidence="1">
    <location>
        <begin position="458"/>
        <end position="1236"/>
    </location>
</feature>
<feature type="compositionally biased region" description="Basic and acidic residues" evidence="1">
    <location>
        <begin position="721"/>
        <end position="731"/>
    </location>
</feature>
<organism evidence="2 3">
    <name type="scientific">Apatococcus lobatus</name>
    <dbReference type="NCBI Taxonomy" id="904363"/>
    <lineage>
        <taxon>Eukaryota</taxon>
        <taxon>Viridiplantae</taxon>
        <taxon>Chlorophyta</taxon>
        <taxon>core chlorophytes</taxon>
        <taxon>Trebouxiophyceae</taxon>
        <taxon>Chlorellales</taxon>
        <taxon>Chlorellaceae</taxon>
        <taxon>Apatococcus</taxon>
    </lineage>
</organism>
<feature type="compositionally biased region" description="Polar residues" evidence="1">
    <location>
        <begin position="38"/>
        <end position="48"/>
    </location>
</feature>
<feature type="region of interest" description="Disordered" evidence="1">
    <location>
        <begin position="114"/>
        <end position="139"/>
    </location>
</feature>
<feature type="region of interest" description="Disordered" evidence="1">
    <location>
        <begin position="386"/>
        <end position="443"/>
    </location>
</feature>
<feature type="compositionally biased region" description="Low complexity" evidence="1">
    <location>
        <begin position="428"/>
        <end position="441"/>
    </location>
</feature>